<dbReference type="InterPro" id="IPR044974">
    <property type="entry name" value="Disease_R_plants"/>
</dbReference>
<dbReference type="Gene3D" id="1.20.5.4130">
    <property type="match status" value="1"/>
</dbReference>
<dbReference type="InterPro" id="IPR058922">
    <property type="entry name" value="WHD_DRP"/>
</dbReference>
<keyword evidence="5" id="KW-0611">Plant defense</keyword>
<keyword evidence="8" id="KW-0812">Transmembrane</keyword>
<keyword evidence="3" id="KW-0677">Repeat</keyword>
<dbReference type="GO" id="GO:0009626">
    <property type="term" value="P:plant-type hypersensitive response"/>
    <property type="evidence" value="ECO:0007669"/>
    <property type="project" value="UniProtKB-ARBA"/>
</dbReference>
<dbReference type="InterPro" id="IPR055414">
    <property type="entry name" value="LRR_R13L4/SHOC2-like"/>
</dbReference>
<dbReference type="InterPro" id="IPR042197">
    <property type="entry name" value="Apaf_helical"/>
</dbReference>
<keyword evidence="8" id="KW-1133">Transmembrane helix</keyword>
<keyword evidence="6" id="KW-0175">Coiled coil</keyword>
<dbReference type="OrthoDB" id="684902at2759"/>
<dbReference type="Gene3D" id="3.40.50.300">
    <property type="entry name" value="P-loop containing nucleotide triphosphate hydrolases"/>
    <property type="match status" value="1"/>
</dbReference>
<feature type="domain" description="AAA+ ATPase" evidence="9">
    <location>
        <begin position="166"/>
        <end position="300"/>
    </location>
</feature>
<evidence type="ECO:0000256" key="1">
    <source>
        <dbReference type="ARBA" id="ARBA00008894"/>
    </source>
</evidence>
<dbReference type="EMBL" id="CAJGYO010000497">
    <property type="protein sequence ID" value="CAD6342441.1"/>
    <property type="molecule type" value="Genomic_DNA"/>
</dbReference>
<dbReference type="InterPro" id="IPR036388">
    <property type="entry name" value="WH-like_DNA-bd_sf"/>
</dbReference>
<dbReference type="InterPro" id="IPR056789">
    <property type="entry name" value="LRR_R13L1-DRL21"/>
</dbReference>
<dbReference type="SUPFAM" id="SSF52540">
    <property type="entry name" value="P-loop containing nucleoside triphosphate hydrolases"/>
    <property type="match status" value="1"/>
</dbReference>
<feature type="compositionally biased region" description="Basic and acidic residues" evidence="7">
    <location>
        <begin position="534"/>
        <end position="543"/>
    </location>
</feature>
<dbReference type="FunFam" id="1.10.10.10:FF:000322">
    <property type="entry name" value="Probable disease resistance protein At1g63360"/>
    <property type="match status" value="1"/>
</dbReference>
<dbReference type="InterPro" id="IPR003593">
    <property type="entry name" value="AAA+_ATPase"/>
</dbReference>
<organism evidence="10 11">
    <name type="scientific">Miscanthus lutarioriparius</name>
    <dbReference type="NCBI Taxonomy" id="422564"/>
    <lineage>
        <taxon>Eukaryota</taxon>
        <taxon>Viridiplantae</taxon>
        <taxon>Streptophyta</taxon>
        <taxon>Embryophyta</taxon>
        <taxon>Tracheophyta</taxon>
        <taxon>Spermatophyta</taxon>
        <taxon>Magnoliopsida</taxon>
        <taxon>Liliopsida</taxon>
        <taxon>Poales</taxon>
        <taxon>Poaceae</taxon>
        <taxon>PACMAD clade</taxon>
        <taxon>Panicoideae</taxon>
        <taxon>Andropogonodae</taxon>
        <taxon>Andropogoneae</taxon>
        <taxon>Saccharinae</taxon>
        <taxon>Miscanthus</taxon>
    </lineage>
</organism>
<dbReference type="Gene3D" id="3.80.10.10">
    <property type="entry name" value="Ribonuclease Inhibitor"/>
    <property type="match status" value="2"/>
</dbReference>
<evidence type="ECO:0000256" key="2">
    <source>
        <dbReference type="ARBA" id="ARBA00022614"/>
    </source>
</evidence>
<dbReference type="PRINTS" id="PR00364">
    <property type="entry name" value="DISEASERSIST"/>
</dbReference>
<feature type="region of interest" description="Disordered" evidence="7">
    <location>
        <begin position="498"/>
        <end position="547"/>
    </location>
</feature>
<dbReference type="InterPro" id="IPR041118">
    <property type="entry name" value="Rx_N"/>
</dbReference>
<dbReference type="Pfam" id="PF23598">
    <property type="entry name" value="LRR_14"/>
    <property type="match status" value="1"/>
</dbReference>
<evidence type="ECO:0000256" key="5">
    <source>
        <dbReference type="ARBA" id="ARBA00022821"/>
    </source>
</evidence>
<keyword evidence="11" id="KW-1185">Reference proteome</keyword>
<evidence type="ECO:0000256" key="8">
    <source>
        <dbReference type="SAM" id="Phobius"/>
    </source>
</evidence>
<dbReference type="Pfam" id="PF18052">
    <property type="entry name" value="Rx_N"/>
    <property type="match status" value="1"/>
</dbReference>
<evidence type="ECO:0000313" key="11">
    <source>
        <dbReference type="Proteomes" id="UP000604825"/>
    </source>
</evidence>
<accession>A0A811SHX9</accession>
<dbReference type="Gene3D" id="1.10.8.430">
    <property type="entry name" value="Helical domain of apoptotic protease-activating factors"/>
    <property type="match status" value="1"/>
</dbReference>
<dbReference type="Pfam" id="PF25019">
    <property type="entry name" value="LRR_R13L1-DRL21"/>
    <property type="match status" value="1"/>
</dbReference>
<dbReference type="GO" id="GO:0043531">
    <property type="term" value="F:ADP binding"/>
    <property type="evidence" value="ECO:0007669"/>
    <property type="project" value="InterPro"/>
</dbReference>
<keyword evidence="8" id="KW-0472">Membrane</keyword>
<dbReference type="Gene3D" id="1.10.10.10">
    <property type="entry name" value="Winged helix-like DNA-binding domain superfamily/Winged helix DNA-binding domain"/>
    <property type="match status" value="1"/>
</dbReference>
<feature type="transmembrane region" description="Helical" evidence="8">
    <location>
        <begin position="1022"/>
        <end position="1045"/>
    </location>
</feature>
<evidence type="ECO:0000256" key="3">
    <source>
        <dbReference type="ARBA" id="ARBA00022737"/>
    </source>
</evidence>
<dbReference type="SMART" id="SM00382">
    <property type="entry name" value="AAA"/>
    <property type="match status" value="1"/>
</dbReference>
<dbReference type="Pfam" id="PF23559">
    <property type="entry name" value="WHD_DRP"/>
    <property type="match status" value="1"/>
</dbReference>
<keyword evidence="4" id="KW-0547">Nucleotide-binding</keyword>
<feature type="compositionally biased region" description="Low complexity" evidence="7">
    <location>
        <begin position="513"/>
        <end position="533"/>
    </location>
</feature>
<evidence type="ECO:0000256" key="7">
    <source>
        <dbReference type="SAM" id="MobiDB-lite"/>
    </source>
</evidence>
<sequence length="1047" mass="120030">MASSLTMFVGNLVLAEISEHRAVKGDVNRLKKNYERVALMMESAERKVMLDDEVGRYWLKRVKDHMYQVENVVDQWIIKNDKPRGSLRRTISCGDHSGLIKVAAAIKELNVDFESILKLPVETKTNQHAIRSYGKTAPDCNADIIGDYVDSDASDIIELLHSSKKRCRLIAIVGMVGIGKTTLARRIYHRVKVGDGNTHHFEKKLWIRFSIDLSSLIMWSDRRKEGPTKAQLQNLGAEIANKKFLLVVDSIWTENVWEALLEGPLQQGNSESSRVIVITRNKHIAKRIGAGHIHYVKRMNNIDALSLLFRRASISENDEADLKDIGQQIVKKCDGLPLAIRSIGRTLRGHEPTRHDWETVYRTAFQDLSPEEQYMINLSFQNLPSYMRQCFLYCSVFPENFFIEKQYIIQQWISEGFIVEKRKLTMEEVAEYYFDELIGRGLLHLEFGNAGAIGAKMPIMIRSFAKDVSDYENFCNESVSITNLFEVRRLSIVENNEFKDHNDDGNENENGDSGEIIGAEENINDNTANNNHRNNNEARREANTGESVSLHGLRRMKYLRTLVLHKSTIPDGIQVDMFKQLNLLRVLDLREVQGIRALPISIGSLEHLRYLNISETNIRKVPRSIVYLRMLQYLLLRNCSEIQTLPKGIRQLRYLRCLDISGTGIKDINWSFSGMEELISMQGFPIGDNIGSLQSLDLKFPKKLDILRIDGLEEILEPPPENKWPIKKYQLKELELCYINVDPPLVPDDTIDKRRQVLDRFVPHKRLVHLKIQNYYGKQYPSWILTLSNLHGLHLQNCVWCKKLPSLGELPQLKFLAVTGFDNLCSLGMEFRGDLQGKVAFRRLQQLFIGDMKALHTWSDLQSHDLPQLQILRLLGCINLVVIPLILQESTTLMRLEVDTRTKTMIEDKLQGFTKGKVVNMDDTWELQQDRIVIADVAPQNVHPPHQQDEIVEAADQQNAHPSQQDEIVQATVAPQNAQPPQQEIVEAEVAPQNTHPHEQDEVVEERVALQKKMPKIFQLDIINVVLTIFATTILCSILYLLYVLRS</sequence>
<dbReference type="GO" id="GO:0042742">
    <property type="term" value="P:defense response to bacterium"/>
    <property type="evidence" value="ECO:0007669"/>
    <property type="project" value="UniProtKB-ARBA"/>
</dbReference>
<comment type="similarity">
    <text evidence="1">Belongs to the disease resistance NB-LRR family.</text>
</comment>
<dbReference type="PANTHER" id="PTHR23155">
    <property type="entry name" value="DISEASE RESISTANCE PROTEIN RP"/>
    <property type="match status" value="1"/>
</dbReference>
<dbReference type="AlphaFoldDB" id="A0A811SHX9"/>
<dbReference type="InterPro" id="IPR032675">
    <property type="entry name" value="LRR_dom_sf"/>
</dbReference>
<dbReference type="Proteomes" id="UP000604825">
    <property type="component" value="Unassembled WGS sequence"/>
</dbReference>
<evidence type="ECO:0000259" key="9">
    <source>
        <dbReference type="SMART" id="SM00382"/>
    </source>
</evidence>
<dbReference type="InterPro" id="IPR027417">
    <property type="entry name" value="P-loop_NTPase"/>
</dbReference>
<dbReference type="InterPro" id="IPR002182">
    <property type="entry name" value="NB-ARC"/>
</dbReference>
<comment type="caution">
    <text evidence="10">The sequence shown here is derived from an EMBL/GenBank/DDBJ whole genome shotgun (WGS) entry which is preliminary data.</text>
</comment>
<dbReference type="PANTHER" id="PTHR23155:SF687">
    <property type="entry name" value="OS07G0481400 PROTEIN"/>
    <property type="match status" value="1"/>
</dbReference>
<reference evidence="10" key="1">
    <citation type="submission" date="2020-10" db="EMBL/GenBank/DDBJ databases">
        <authorList>
            <person name="Han B."/>
            <person name="Lu T."/>
            <person name="Zhao Q."/>
            <person name="Huang X."/>
            <person name="Zhao Y."/>
        </authorList>
    </citation>
    <scope>NUCLEOTIDE SEQUENCE</scope>
</reference>
<evidence type="ECO:0000313" key="10">
    <source>
        <dbReference type="EMBL" id="CAD6342441.1"/>
    </source>
</evidence>
<evidence type="ECO:0000256" key="4">
    <source>
        <dbReference type="ARBA" id="ARBA00022741"/>
    </source>
</evidence>
<name>A0A811SHX9_9POAL</name>
<dbReference type="Pfam" id="PF00931">
    <property type="entry name" value="NB-ARC"/>
    <property type="match status" value="1"/>
</dbReference>
<dbReference type="GO" id="GO:0002758">
    <property type="term" value="P:innate immune response-activating signaling pathway"/>
    <property type="evidence" value="ECO:0007669"/>
    <property type="project" value="UniProtKB-ARBA"/>
</dbReference>
<proteinExistence type="inferred from homology"/>
<gene>
    <name evidence="10" type="ORF">NCGR_LOCUS66539</name>
</gene>
<dbReference type="SUPFAM" id="SSF52058">
    <property type="entry name" value="L domain-like"/>
    <property type="match status" value="1"/>
</dbReference>
<keyword evidence="2" id="KW-0433">Leucine-rich repeat</keyword>
<protein>
    <recommendedName>
        <fullName evidence="9">AAA+ ATPase domain-containing protein</fullName>
    </recommendedName>
</protein>
<evidence type="ECO:0000256" key="6">
    <source>
        <dbReference type="ARBA" id="ARBA00023054"/>
    </source>
</evidence>